<dbReference type="EMBL" id="KC989830">
    <property type="protein sequence ID" value="AGN29603.1"/>
    <property type="molecule type" value="mRNA"/>
</dbReference>
<dbReference type="InterPro" id="IPR008978">
    <property type="entry name" value="HSP20-like_chaperone"/>
</dbReference>
<dbReference type="GO" id="GO:0009408">
    <property type="term" value="P:response to heat"/>
    <property type="evidence" value="ECO:0007669"/>
    <property type="project" value="UniProtKB-ARBA"/>
</dbReference>
<dbReference type="Pfam" id="PF00011">
    <property type="entry name" value="HSP20"/>
    <property type="match status" value="1"/>
</dbReference>
<feature type="domain" description="SHSP" evidence="5">
    <location>
        <begin position="99"/>
        <end position="206"/>
    </location>
</feature>
<dbReference type="InterPro" id="IPR001436">
    <property type="entry name" value="Alpha-crystallin/sHSP_animal"/>
</dbReference>
<reference evidence="6" key="1">
    <citation type="journal article" date="2013" name="J. Exp. Mar. Biol. Ecol.">
        <title>An improved method for achieving high-quality RNA for copepod gene transcriptomic studies.</title>
        <authorList>
            <person name="Zhang H."/>
            <person name="Finiguerra M."/>
            <person name="Dam H.G."/>
            <person name="Huang Y."/>
            <person name="Xu D."/>
            <person name="Liu G."/>
            <person name="Lin S."/>
        </authorList>
    </citation>
    <scope>NUCLEOTIDE SEQUENCE</scope>
</reference>
<evidence type="ECO:0000256" key="1">
    <source>
        <dbReference type="ARBA" id="ARBA00023016"/>
    </source>
</evidence>
<dbReference type="SUPFAM" id="SSF49764">
    <property type="entry name" value="HSP20-like chaperones"/>
    <property type="match status" value="1"/>
</dbReference>
<dbReference type="GO" id="GO:0005737">
    <property type="term" value="C:cytoplasm"/>
    <property type="evidence" value="ECO:0007669"/>
    <property type="project" value="TreeGrafter"/>
</dbReference>
<evidence type="ECO:0000256" key="2">
    <source>
        <dbReference type="PIRSR" id="PIRSR036514-1"/>
    </source>
</evidence>
<evidence type="ECO:0000259" key="5">
    <source>
        <dbReference type="PROSITE" id="PS01031"/>
    </source>
</evidence>
<organism evidence="6">
    <name type="scientific">Acartia pacifica</name>
    <name type="common">Copepod</name>
    <dbReference type="NCBI Taxonomy" id="335913"/>
    <lineage>
        <taxon>Eukaryota</taxon>
        <taxon>Metazoa</taxon>
        <taxon>Ecdysozoa</taxon>
        <taxon>Arthropoda</taxon>
        <taxon>Crustacea</taxon>
        <taxon>Multicrustacea</taxon>
        <taxon>Hexanauplia</taxon>
        <taxon>Copepoda</taxon>
        <taxon>Calanoida</taxon>
        <taxon>Acartiidae</taxon>
        <taxon>Acartia</taxon>
    </lineage>
</organism>
<evidence type="ECO:0000256" key="4">
    <source>
        <dbReference type="RuleBase" id="RU003616"/>
    </source>
</evidence>
<dbReference type="GO" id="GO:0042026">
    <property type="term" value="P:protein refolding"/>
    <property type="evidence" value="ECO:0007669"/>
    <property type="project" value="TreeGrafter"/>
</dbReference>
<feature type="binding site" evidence="2">
    <location>
        <position position="146"/>
    </location>
    <ligand>
        <name>Zn(2+)</name>
        <dbReference type="ChEBI" id="CHEBI:29105"/>
        <label>1</label>
    </ligand>
</feature>
<dbReference type="PROSITE" id="PS01031">
    <property type="entry name" value="SHSP"/>
    <property type="match status" value="1"/>
</dbReference>
<dbReference type="GO" id="GO:0046872">
    <property type="term" value="F:metal ion binding"/>
    <property type="evidence" value="ECO:0007669"/>
    <property type="project" value="UniProtKB-KW"/>
</dbReference>
<keyword evidence="2" id="KW-0862">Zinc</keyword>
<dbReference type="GO" id="GO:0051082">
    <property type="term" value="F:unfolded protein binding"/>
    <property type="evidence" value="ECO:0007669"/>
    <property type="project" value="TreeGrafter"/>
</dbReference>
<evidence type="ECO:0000256" key="3">
    <source>
        <dbReference type="PROSITE-ProRule" id="PRU00285"/>
    </source>
</evidence>
<evidence type="ECO:0000313" key="6">
    <source>
        <dbReference type="EMBL" id="AGN29603.1"/>
    </source>
</evidence>
<accession>R9TDY8</accession>
<name>R9TDY8_ACAPC</name>
<protein>
    <submittedName>
        <fullName evidence="6">Heat shock protein beta-1</fullName>
    </submittedName>
</protein>
<dbReference type="CDD" id="cd06526">
    <property type="entry name" value="metazoan_ACD"/>
    <property type="match status" value="1"/>
</dbReference>
<dbReference type="AlphaFoldDB" id="R9TDY8"/>
<dbReference type="GO" id="GO:0005634">
    <property type="term" value="C:nucleus"/>
    <property type="evidence" value="ECO:0007669"/>
    <property type="project" value="TreeGrafter"/>
</dbReference>
<keyword evidence="1 6" id="KW-0346">Stress response</keyword>
<sequence>MALSVPTTMRDFFFEDPYFQDSWAQFDRVKEAMFKESRDLWKEMDKDFRQARCMQALDNKKSDEVVKTDNPLEKYESGWMFPRRWMLPSIKSNLGNELNLFNQDHDVIRVKDDDKALEVSLDTANYKPEELKVFVKDNAMVIEGAHEEKSEDGTRFVSRRFTRSYTLPEGTKPENVTSNLASDGVLVVRALKGDCRLQNVEIKQVK</sequence>
<dbReference type="PANTHER" id="PTHR45640">
    <property type="entry name" value="HEAT SHOCK PROTEIN HSP-12.2-RELATED"/>
    <property type="match status" value="1"/>
</dbReference>
<proteinExistence type="evidence at transcript level"/>
<dbReference type="InterPro" id="IPR002068">
    <property type="entry name" value="A-crystallin/Hsp20_dom"/>
</dbReference>
<feature type="binding site" evidence="2">
    <location>
        <position position="148"/>
    </location>
    <ligand>
        <name>Zn(2+)</name>
        <dbReference type="ChEBI" id="CHEBI:29105"/>
        <label>1</label>
    </ligand>
</feature>
<keyword evidence="2" id="KW-0479">Metal-binding</keyword>
<dbReference type="Gene3D" id="2.60.40.790">
    <property type="match status" value="1"/>
</dbReference>
<dbReference type="PANTHER" id="PTHR45640:SF13">
    <property type="entry name" value="HEAT SHOCK PROTEIN 22-RELATED"/>
    <property type="match status" value="1"/>
</dbReference>
<comment type="similarity">
    <text evidence="3 4">Belongs to the small heat shock protein (HSP20) family.</text>
</comment>